<protein>
    <submittedName>
        <fullName evidence="2">Signal protein</fullName>
    </submittedName>
</protein>
<reference evidence="2 3" key="1">
    <citation type="submission" date="2018-08" db="EMBL/GenBank/DDBJ databases">
        <title>A genome reference for cultivated species of the human gut microbiota.</title>
        <authorList>
            <person name="Zou Y."/>
            <person name="Xue W."/>
            <person name="Luo G."/>
        </authorList>
    </citation>
    <scope>NUCLEOTIDE SEQUENCE [LARGE SCALE GENOMIC DNA]</scope>
    <source>
        <strain evidence="2 3">AM40-30BH</strain>
    </source>
</reference>
<evidence type="ECO:0000259" key="1">
    <source>
        <dbReference type="Pfam" id="PF14905"/>
    </source>
</evidence>
<evidence type="ECO:0000313" key="3">
    <source>
        <dbReference type="Proteomes" id="UP000284379"/>
    </source>
</evidence>
<name>A0A413VGM6_9BACE</name>
<organism evidence="2 3">
    <name type="scientific">Bacteroides nordii</name>
    <dbReference type="NCBI Taxonomy" id="291645"/>
    <lineage>
        <taxon>Bacteria</taxon>
        <taxon>Pseudomonadati</taxon>
        <taxon>Bacteroidota</taxon>
        <taxon>Bacteroidia</taxon>
        <taxon>Bacteroidales</taxon>
        <taxon>Bacteroidaceae</taxon>
        <taxon>Bacteroides</taxon>
    </lineage>
</organism>
<sequence length="694" mass="79329">MKRIYLLFTMIGIGLTHLCAQSQDSLDIYIDSIYHKLPEVMIKGERPIVKATQGKLVYDIPRLINDLPVDNAYDAIKELPGVAEMNGSITLAGQGVTVVIDDKVTTMSTEQLNTLLKSIPSSRIEKAEVMYSAPARYQVRGAMINICLKQGGGNAPSFQGELFSDYRQKHYEALTERASLLYSGNKFSADFLYSYGHGRNYFLTDKEALHTLSDSHVYPMNTHEMQRSRHNTHSVRLGADYLIAEEQQLSFVYNGTFTNGHNRTTVEGAQTSNTQTRSTDQLHNGRVDYRTPFGLKAGAEFTFYESPSTQLLHSRLNDDELDFLSDDCQRINRWKFFLSEEQNLGKGWGINYGAVYTTSIDHSHQYYYHPESGELLSGNNNMKSRRREQTLNFYAGFNKSFGDKLSLDVSLATEQFHTPVWNEWNLYPTLNLSYVPSAGNIWQLSFSSDKNYPDYWATQDAISYLGGGYSEIHGNPFLKPNIDYQAQLTYVLKSKYMFTAWYSQTKDYSTQTLYQSPDRLLEIYKYLNFDKKQQIGLQTVIPFKVKEWLSSRITLIGVYDRQKDSDFWDIPFDRKICYGMAHMNNTFTLSGKPDIKIIISGMVRSKAQQGIYDLPASGNVDAAIKYTFAKGKALLTLRCNDIFETGQISPRIHFATQNVTNNYSCFREFGVSFTYKFGGYKEKQREAVDTSRFK</sequence>
<gene>
    <name evidence="2" type="ORF">DW888_16835</name>
</gene>
<dbReference type="RefSeq" id="WP_122202042.1">
    <property type="nucleotide sequence ID" value="NZ_CABJFV010000018.1"/>
</dbReference>
<proteinExistence type="predicted"/>
<dbReference type="Proteomes" id="UP000284379">
    <property type="component" value="Unassembled WGS sequence"/>
</dbReference>
<comment type="caution">
    <text evidence="2">The sequence shown here is derived from an EMBL/GenBank/DDBJ whole genome shotgun (WGS) entry which is preliminary data.</text>
</comment>
<dbReference type="AlphaFoldDB" id="A0A413VGM6"/>
<dbReference type="EMBL" id="QSGO01000018">
    <property type="protein sequence ID" value="RHB32685.1"/>
    <property type="molecule type" value="Genomic_DNA"/>
</dbReference>
<accession>A0A413VGM6</accession>
<dbReference type="InterPro" id="IPR041700">
    <property type="entry name" value="OMP_b-brl_3"/>
</dbReference>
<evidence type="ECO:0000313" key="2">
    <source>
        <dbReference type="EMBL" id="RHB32685.1"/>
    </source>
</evidence>
<feature type="domain" description="Outer membrane protein beta-barrel" evidence="1">
    <location>
        <begin position="295"/>
        <end position="675"/>
    </location>
</feature>
<dbReference type="Pfam" id="PF14905">
    <property type="entry name" value="OMP_b-brl_3"/>
    <property type="match status" value="1"/>
</dbReference>
<dbReference type="SUPFAM" id="SSF56935">
    <property type="entry name" value="Porins"/>
    <property type="match status" value="1"/>
</dbReference>